<sequence length="216" mass="23338">MPPLTAPAGKVPRTITPWQRPKSPSLAVLPDRAARKRSAEAIRKEQVLRASLKEVLKTTPQRYSEKKRATVYQCEICLEYARKAHFSADHKKPWAEVVADDFAGYETPKTPNDIRKIYNDLDNLRAVHQGCNNKRNANRSTDSAVAAKVVTAPPVGGVGPGRAVKELASTMTTAQLGLAYDYLLAIQAGTITTGPATTTTTTTTTTATATATDDTT</sequence>
<dbReference type="CDD" id="cd00085">
    <property type="entry name" value="HNHc"/>
    <property type="match status" value="1"/>
</dbReference>
<comment type="caution">
    <text evidence="2">The sequence shown here is derived from an EMBL/GenBank/DDBJ whole genome shotgun (WGS) entry which is preliminary data.</text>
</comment>
<accession>A0A2P8HBS9</accession>
<gene>
    <name evidence="2" type="ORF">B0I31_13018</name>
</gene>
<dbReference type="Gene3D" id="1.10.30.50">
    <property type="match status" value="1"/>
</dbReference>
<evidence type="ECO:0008006" key="4">
    <source>
        <dbReference type="Google" id="ProtNLM"/>
    </source>
</evidence>
<reference evidence="2 3" key="1">
    <citation type="submission" date="2018-03" db="EMBL/GenBank/DDBJ databases">
        <title>Genomic Encyclopedia of Type Strains, Phase III (KMG-III): the genomes of soil and plant-associated and newly described type strains.</title>
        <authorList>
            <person name="Whitman W."/>
        </authorList>
    </citation>
    <scope>NUCLEOTIDE SEQUENCE [LARGE SCALE GENOMIC DNA]</scope>
    <source>
        <strain evidence="2 3">CGMCC 4.7097</strain>
    </source>
</reference>
<dbReference type="AlphaFoldDB" id="A0A2P8HBS9"/>
<name>A0A2P8HBS9_SACCR</name>
<feature type="region of interest" description="Disordered" evidence="1">
    <location>
        <begin position="1"/>
        <end position="26"/>
    </location>
</feature>
<evidence type="ECO:0000313" key="3">
    <source>
        <dbReference type="Proteomes" id="UP000241118"/>
    </source>
</evidence>
<dbReference type="EMBL" id="PYAX01000030">
    <property type="protein sequence ID" value="PSL43679.1"/>
    <property type="molecule type" value="Genomic_DNA"/>
</dbReference>
<proteinExistence type="predicted"/>
<keyword evidence="3" id="KW-1185">Reference proteome</keyword>
<evidence type="ECO:0000256" key="1">
    <source>
        <dbReference type="SAM" id="MobiDB-lite"/>
    </source>
</evidence>
<organism evidence="2 3">
    <name type="scientific">Saccharothrix carnea</name>
    <dbReference type="NCBI Taxonomy" id="1280637"/>
    <lineage>
        <taxon>Bacteria</taxon>
        <taxon>Bacillati</taxon>
        <taxon>Actinomycetota</taxon>
        <taxon>Actinomycetes</taxon>
        <taxon>Pseudonocardiales</taxon>
        <taxon>Pseudonocardiaceae</taxon>
        <taxon>Saccharothrix</taxon>
    </lineage>
</organism>
<dbReference type="InterPro" id="IPR003615">
    <property type="entry name" value="HNH_nuc"/>
</dbReference>
<dbReference type="Proteomes" id="UP000241118">
    <property type="component" value="Unassembled WGS sequence"/>
</dbReference>
<evidence type="ECO:0000313" key="2">
    <source>
        <dbReference type="EMBL" id="PSL43679.1"/>
    </source>
</evidence>
<protein>
    <recommendedName>
        <fullName evidence="4">HNH endonuclease</fullName>
    </recommendedName>
</protein>
<feature type="region of interest" description="Disordered" evidence="1">
    <location>
        <begin position="195"/>
        <end position="216"/>
    </location>
</feature>